<evidence type="ECO:0000256" key="1">
    <source>
        <dbReference type="ARBA" id="ARBA00004606"/>
    </source>
</evidence>
<dbReference type="EC" id="2.4.1.135" evidence="3 17"/>
<evidence type="ECO:0000256" key="8">
    <source>
        <dbReference type="ARBA" id="ARBA00022989"/>
    </source>
</evidence>
<dbReference type="SUPFAM" id="SSF53448">
    <property type="entry name" value="Nucleotide-diphospho-sugar transferases"/>
    <property type="match status" value="1"/>
</dbReference>
<name>A0A1D1UEL3_RAMVA</name>
<evidence type="ECO:0000256" key="9">
    <source>
        <dbReference type="ARBA" id="ARBA00023136"/>
    </source>
</evidence>
<dbReference type="GO" id="GO:0005975">
    <property type="term" value="P:carbohydrate metabolic process"/>
    <property type="evidence" value="ECO:0007669"/>
    <property type="project" value="TreeGrafter"/>
</dbReference>
<dbReference type="EMBL" id="BDGG01000001">
    <property type="protein sequence ID" value="GAU88219.1"/>
    <property type="molecule type" value="Genomic_DNA"/>
</dbReference>
<organism evidence="18 19">
    <name type="scientific">Ramazzottius varieornatus</name>
    <name type="common">Water bear</name>
    <name type="synonym">Tardigrade</name>
    <dbReference type="NCBI Taxonomy" id="947166"/>
    <lineage>
        <taxon>Eukaryota</taxon>
        <taxon>Metazoa</taxon>
        <taxon>Ecdysozoa</taxon>
        <taxon>Tardigrada</taxon>
        <taxon>Eutardigrada</taxon>
        <taxon>Parachela</taxon>
        <taxon>Hypsibioidea</taxon>
        <taxon>Ramazzottiidae</taxon>
        <taxon>Ramazzottius</taxon>
    </lineage>
</organism>
<feature type="transmembrane region" description="Helical" evidence="17">
    <location>
        <begin position="15"/>
        <end position="35"/>
    </location>
</feature>
<evidence type="ECO:0000256" key="13">
    <source>
        <dbReference type="PIRSR" id="PIRSR605027-1"/>
    </source>
</evidence>
<comment type="catalytic activity">
    <reaction evidence="12 17">
        <text>3-O-(beta-D-galactosyl-(1-&gt;3)-beta-D-galactosyl-(1-&gt;4)-beta-D-xylosyl)-L-seryl-[protein] + UDP-alpha-D-glucuronate = 3-O-(beta-D-GlcA-(1-&gt;3)-beta-D-Gal-(1-&gt;3)-beta-D-Gal-(1-&gt;4)-beta-D-Xyl)-L-seryl-[protein] + UDP + H(+)</text>
        <dbReference type="Rhea" id="RHEA:24168"/>
        <dbReference type="Rhea" id="RHEA-COMP:12571"/>
        <dbReference type="Rhea" id="RHEA-COMP:12573"/>
        <dbReference type="ChEBI" id="CHEBI:15378"/>
        <dbReference type="ChEBI" id="CHEBI:58052"/>
        <dbReference type="ChEBI" id="CHEBI:58223"/>
        <dbReference type="ChEBI" id="CHEBI:132090"/>
        <dbReference type="ChEBI" id="CHEBI:132093"/>
        <dbReference type="EC" id="2.4.1.135"/>
    </reaction>
</comment>
<dbReference type="GO" id="GO:0050650">
    <property type="term" value="P:chondroitin sulfate proteoglycan biosynthetic process"/>
    <property type="evidence" value="ECO:0007669"/>
    <property type="project" value="TreeGrafter"/>
</dbReference>
<evidence type="ECO:0000256" key="6">
    <source>
        <dbReference type="ARBA" id="ARBA00022723"/>
    </source>
</evidence>
<dbReference type="STRING" id="947166.A0A1D1UEL3"/>
<evidence type="ECO:0000256" key="15">
    <source>
        <dbReference type="PIRSR" id="PIRSR605027-4"/>
    </source>
</evidence>
<keyword evidence="7 17" id="KW-0735">Signal-anchor</keyword>
<dbReference type="PANTHER" id="PTHR10896">
    <property type="entry name" value="GALACTOSYLGALACTOSYLXYLOSYLPROTEIN 3-BETA-GLUCURONOSYLTRANSFERASE BETA-1,3-GLUCURONYLTRANSFERASE"/>
    <property type="match status" value="1"/>
</dbReference>
<dbReference type="Proteomes" id="UP000186922">
    <property type="component" value="Unassembled WGS sequence"/>
</dbReference>
<dbReference type="FunFam" id="3.90.550.10:FF:000044">
    <property type="entry name" value="Galactosylgalactosylxylosylprotein 3-beta-glucuronosyltransferase"/>
    <property type="match status" value="1"/>
</dbReference>
<evidence type="ECO:0000256" key="3">
    <source>
        <dbReference type="ARBA" id="ARBA00012641"/>
    </source>
</evidence>
<comment type="cofactor">
    <cofactor evidence="14 17">
        <name>Mn(2+)</name>
        <dbReference type="ChEBI" id="CHEBI:29035"/>
    </cofactor>
</comment>
<evidence type="ECO:0000256" key="16">
    <source>
        <dbReference type="PIRSR" id="PIRSR605027-6"/>
    </source>
</evidence>
<keyword evidence="11 14" id="KW-0464">Manganese</keyword>
<dbReference type="InterPro" id="IPR029044">
    <property type="entry name" value="Nucleotide-diphossugar_trans"/>
</dbReference>
<dbReference type="Pfam" id="PF03360">
    <property type="entry name" value="Glyco_transf_43"/>
    <property type="match status" value="1"/>
</dbReference>
<reference evidence="18 19" key="1">
    <citation type="journal article" date="2016" name="Nat. Commun.">
        <title>Extremotolerant tardigrade genome and improved radiotolerance of human cultured cells by tardigrade-unique protein.</title>
        <authorList>
            <person name="Hashimoto T."/>
            <person name="Horikawa D.D."/>
            <person name="Saito Y."/>
            <person name="Kuwahara H."/>
            <person name="Kozuka-Hata H."/>
            <person name="Shin-I T."/>
            <person name="Minakuchi Y."/>
            <person name="Ohishi K."/>
            <person name="Motoyama A."/>
            <person name="Aizu T."/>
            <person name="Enomoto A."/>
            <person name="Kondo K."/>
            <person name="Tanaka S."/>
            <person name="Hara Y."/>
            <person name="Koshikawa S."/>
            <person name="Sagara H."/>
            <person name="Miura T."/>
            <person name="Yokobori S."/>
            <person name="Miyagawa K."/>
            <person name="Suzuki Y."/>
            <person name="Kubo T."/>
            <person name="Oyama M."/>
            <person name="Kohara Y."/>
            <person name="Fujiyama A."/>
            <person name="Arakawa K."/>
            <person name="Katayama T."/>
            <person name="Toyoda A."/>
            <person name="Kunieda T."/>
        </authorList>
    </citation>
    <scope>NUCLEOTIDE SEQUENCE [LARGE SCALE GENOMIC DNA]</scope>
    <source>
        <strain evidence="18 19">YOKOZUNA-1</strain>
    </source>
</reference>
<accession>A0A1D1UEL3</accession>
<gene>
    <name evidence="18" type="primary">RvY_00959-1</name>
    <name evidence="18" type="synonym">RvY_00959.1</name>
    <name evidence="18" type="ORF">RvY_00959</name>
</gene>
<dbReference type="InterPro" id="IPR005027">
    <property type="entry name" value="Glyco_trans_43"/>
</dbReference>
<comment type="caution">
    <text evidence="18">The sequence shown here is derived from an EMBL/GenBank/DDBJ whole genome shotgun (WGS) entry which is preliminary data.</text>
</comment>
<keyword evidence="17" id="KW-0333">Golgi apparatus</keyword>
<comment type="pathway">
    <text evidence="17">Protein modification; protein glycosylation.</text>
</comment>
<keyword evidence="19" id="KW-1185">Reference proteome</keyword>
<protein>
    <recommendedName>
        <fullName evidence="3 17">Galactosylgalactosylxylosylprotein 3-beta-glucuronosyltransferase</fullName>
        <ecNumber evidence="3 17">2.4.1.135</ecNumber>
    </recommendedName>
</protein>
<evidence type="ECO:0000256" key="11">
    <source>
        <dbReference type="ARBA" id="ARBA00023211"/>
    </source>
</evidence>
<evidence type="ECO:0000256" key="10">
    <source>
        <dbReference type="ARBA" id="ARBA00023180"/>
    </source>
</evidence>
<sequence>MHDEEMVGLRRKRRMAQVVSLTSAVIFLWILLYGASTVRHASRIALIYIVTPTYTRPSQKVDLTTRLSHAFQLAQGIHWIVVEDSDHKTTLVANLLSRTGLPYTHLHIPTPGHMKRQPHEKPWAKPRGVLQRNEGLRWLREELQSSNNLDGFLYFADDDNGYDLELFDEIRIIKRVGVWPVAFVGEVMVEKPLLKDGKIVGWDVAIKPEREFAVDMAGFAVSVKLLMDHPEAKFDFDQPPGYQETYFLKGLGLKKEDMEPKAKNCTQVLVWHTKTKEPVLIQEKILNRKGKHTDEGMEV</sequence>
<dbReference type="GO" id="GO:0000139">
    <property type="term" value="C:Golgi membrane"/>
    <property type="evidence" value="ECO:0007669"/>
    <property type="project" value="UniProtKB-SubCell"/>
</dbReference>
<dbReference type="GO" id="GO:0046872">
    <property type="term" value="F:metal ion binding"/>
    <property type="evidence" value="ECO:0007669"/>
    <property type="project" value="UniProtKB-KW"/>
</dbReference>
<dbReference type="OrthoDB" id="675023at2759"/>
<dbReference type="UniPathway" id="UPA00378"/>
<feature type="active site" description="Proton donor/acceptor" evidence="13">
    <location>
        <position position="244"/>
    </location>
</feature>
<dbReference type="Gene3D" id="3.90.550.10">
    <property type="entry name" value="Spore Coat Polysaccharide Biosynthesis Protein SpsA, Chain A"/>
    <property type="match status" value="1"/>
</dbReference>
<comment type="similarity">
    <text evidence="2 17">Belongs to the glycosyltransferase 43 family.</text>
</comment>
<feature type="site" description="Interaction with galactose moiety of substrate glycoprotein" evidence="15">
    <location>
        <position position="190"/>
    </location>
</feature>
<keyword evidence="8 17" id="KW-1133">Transmembrane helix</keyword>
<keyword evidence="9 17" id="KW-0472">Membrane</keyword>
<evidence type="ECO:0000256" key="17">
    <source>
        <dbReference type="RuleBase" id="RU363127"/>
    </source>
</evidence>
<evidence type="ECO:0000256" key="4">
    <source>
        <dbReference type="ARBA" id="ARBA00022679"/>
    </source>
</evidence>
<keyword evidence="6 14" id="KW-0479">Metal-binding</keyword>
<dbReference type="CDD" id="cd00218">
    <property type="entry name" value="GlcAT-I"/>
    <property type="match status" value="1"/>
</dbReference>
<evidence type="ECO:0000256" key="12">
    <source>
        <dbReference type="ARBA" id="ARBA00047979"/>
    </source>
</evidence>
<proteinExistence type="inferred from homology"/>
<feature type="binding site" evidence="14">
    <location>
        <position position="159"/>
    </location>
    <ligand>
        <name>Mn(2+)</name>
        <dbReference type="ChEBI" id="CHEBI:29035"/>
    </ligand>
</feature>
<feature type="glycosylation site" description="N-linked (GlcNAc...) asparagine" evidence="16">
    <location>
        <position position="264"/>
    </location>
</feature>
<evidence type="ECO:0000313" key="18">
    <source>
        <dbReference type="EMBL" id="GAU88219.1"/>
    </source>
</evidence>
<evidence type="ECO:0000256" key="5">
    <source>
        <dbReference type="ARBA" id="ARBA00022692"/>
    </source>
</evidence>
<keyword evidence="10 16" id="KW-0325">Glycoprotein</keyword>
<evidence type="ECO:0000256" key="2">
    <source>
        <dbReference type="ARBA" id="ARBA00007706"/>
    </source>
</evidence>
<comment type="subcellular location">
    <subcellularLocation>
        <location evidence="17">Golgi apparatus membrane</location>
        <topology evidence="17">Single-pass type II membrane protein</topology>
    </subcellularLocation>
    <subcellularLocation>
        <location evidence="1">Membrane</location>
        <topology evidence="1">Single-pass type II membrane protein</topology>
    </subcellularLocation>
</comment>
<dbReference type="AlphaFoldDB" id="A0A1D1UEL3"/>
<dbReference type="GO" id="GO:0015018">
    <property type="term" value="F:galactosylgalactosylxylosylprotein 3-beta-glucuronosyltransferase activity"/>
    <property type="evidence" value="ECO:0007669"/>
    <property type="project" value="UniProtKB-UniRule"/>
</dbReference>
<dbReference type="PANTHER" id="PTHR10896:SF65">
    <property type="entry name" value="GALACTOSYLGALACTOSYLXYLOSYLPROTEIN 3-BETA-GLUCURONOSYLTRANSFERASE 3"/>
    <property type="match status" value="1"/>
</dbReference>
<keyword evidence="4 17" id="KW-0808">Transferase</keyword>
<feature type="site" description="Interaction with galactose moiety of substrate glycoprotein" evidence="15">
    <location>
        <position position="282"/>
    </location>
</feature>
<keyword evidence="5 17" id="KW-0812">Transmembrane</keyword>
<evidence type="ECO:0000256" key="14">
    <source>
        <dbReference type="PIRSR" id="PIRSR605027-3"/>
    </source>
</evidence>
<evidence type="ECO:0000313" key="19">
    <source>
        <dbReference type="Proteomes" id="UP000186922"/>
    </source>
</evidence>
<evidence type="ECO:0000256" key="7">
    <source>
        <dbReference type="ARBA" id="ARBA00022968"/>
    </source>
</evidence>